<protein>
    <submittedName>
        <fullName evidence="2">Uncharacterized protein</fullName>
    </submittedName>
</protein>
<comment type="caution">
    <text evidence="2">The sequence shown here is derived from an EMBL/GenBank/DDBJ whole genome shotgun (WGS) entry which is preliminary data.</text>
</comment>
<evidence type="ECO:0000313" key="2">
    <source>
        <dbReference type="EMBL" id="OGG06429.1"/>
    </source>
</evidence>
<evidence type="ECO:0000313" key="3">
    <source>
        <dbReference type="Proteomes" id="UP000177354"/>
    </source>
</evidence>
<feature type="transmembrane region" description="Helical" evidence="1">
    <location>
        <begin position="37"/>
        <end position="57"/>
    </location>
</feature>
<keyword evidence="1" id="KW-0472">Membrane</keyword>
<keyword evidence="1" id="KW-1133">Transmembrane helix</keyword>
<name>A0A1F5Z1T6_9BACT</name>
<proteinExistence type="predicted"/>
<dbReference type="AlphaFoldDB" id="A0A1F5Z1T6"/>
<accession>A0A1F5Z1T6</accession>
<organism evidence="2 3">
    <name type="scientific">Candidatus Gottesmanbacteria bacterium RIFCSPHIGHO2_01_FULL_40_15</name>
    <dbReference type="NCBI Taxonomy" id="1798376"/>
    <lineage>
        <taxon>Bacteria</taxon>
        <taxon>Candidatus Gottesmaniibacteriota</taxon>
    </lineage>
</organism>
<dbReference type="EMBL" id="MFJF01000015">
    <property type="protein sequence ID" value="OGG06429.1"/>
    <property type="molecule type" value="Genomic_DNA"/>
</dbReference>
<keyword evidence="1" id="KW-0812">Transmembrane</keyword>
<gene>
    <name evidence="2" type="ORF">A2777_05620</name>
</gene>
<dbReference type="Proteomes" id="UP000177354">
    <property type="component" value="Unassembled WGS sequence"/>
</dbReference>
<reference evidence="2 3" key="1">
    <citation type="journal article" date="2016" name="Nat. Commun.">
        <title>Thousands of microbial genomes shed light on interconnected biogeochemical processes in an aquifer system.</title>
        <authorList>
            <person name="Anantharaman K."/>
            <person name="Brown C.T."/>
            <person name="Hug L.A."/>
            <person name="Sharon I."/>
            <person name="Castelle C.J."/>
            <person name="Probst A.J."/>
            <person name="Thomas B.C."/>
            <person name="Singh A."/>
            <person name="Wilkins M.J."/>
            <person name="Karaoz U."/>
            <person name="Brodie E.L."/>
            <person name="Williams K.H."/>
            <person name="Hubbard S.S."/>
            <person name="Banfield J.F."/>
        </authorList>
    </citation>
    <scope>NUCLEOTIDE SEQUENCE [LARGE SCALE GENOMIC DNA]</scope>
</reference>
<sequence>MKNISRRKIILTAVIFLILLLDWAALDDITTGNEPDYYGEYAVLILSAVFFVIYFLWKSTRKKAV</sequence>
<evidence type="ECO:0000256" key="1">
    <source>
        <dbReference type="SAM" id="Phobius"/>
    </source>
</evidence>